<evidence type="ECO:0000259" key="1">
    <source>
        <dbReference type="PROSITE" id="PS51192"/>
    </source>
</evidence>
<dbReference type="InterPro" id="IPR027417">
    <property type="entry name" value="P-loop_NTPase"/>
</dbReference>
<feature type="domain" description="Helicase ATP-binding" evidence="1">
    <location>
        <begin position="20"/>
        <end position="223"/>
    </location>
</feature>
<dbReference type="Pfam" id="PF04851">
    <property type="entry name" value="ResIII"/>
    <property type="match status" value="1"/>
</dbReference>
<evidence type="ECO:0000313" key="3">
    <source>
        <dbReference type="Proteomes" id="UP001235030"/>
    </source>
</evidence>
<name>A0ABY9Q0T2_9FIRM</name>
<proteinExistence type="predicted"/>
<accession>A0ABY9Q0T2</accession>
<reference evidence="2 3" key="1">
    <citation type="submission" date="2022-07" db="EMBL/GenBank/DDBJ databases">
        <title>Genome sequence of Terrisporobacter mayombei DSM6539.</title>
        <authorList>
            <person name="Boeer T."/>
            <person name="Bengelsdorf F.R."/>
            <person name="Daniel R."/>
            <person name="Poehlein A."/>
        </authorList>
    </citation>
    <scope>NUCLEOTIDE SEQUENCE [LARGE SCALE GENOMIC DNA]</scope>
    <source>
        <strain evidence="2 3">DSM 6539</strain>
    </source>
</reference>
<protein>
    <recommendedName>
        <fullName evidence="1">Helicase ATP-binding domain-containing protein</fullName>
    </recommendedName>
</protein>
<organism evidence="2 3">
    <name type="scientific">Terrisporobacter mayombei</name>
    <dbReference type="NCBI Taxonomy" id="1541"/>
    <lineage>
        <taxon>Bacteria</taxon>
        <taxon>Bacillati</taxon>
        <taxon>Bacillota</taxon>
        <taxon>Clostridia</taxon>
        <taxon>Peptostreptococcales</taxon>
        <taxon>Peptostreptococcaceae</taxon>
        <taxon>Terrisporobacter</taxon>
    </lineage>
</organism>
<dbReference type="Gene3D" id="3.40.50.300">
    <property type="entry name" value="P-loop containing nucleotide triphosphate hydrolases"/>
    <property type="match status" value="1"/>
</dbReference>
<dbReference type="PROSITE" id="PS51192">
    <property type="entry name" value="HELICASE_ATP_BIND_1"/>
    <property type="match status" value="1"/>
</dbReference>
<dbReference type="InterPro" id="IPR014001">
    <property type="entry name" value="Helicase_ATP-bd"/>
</dbReference>
<dbReference type="EMBL" id="CP101637">
    <property type="protein sequence ID" value="WMT81224.1"/>
    <property type="molecule type" value="Genomic_DNA"/>
</dbReference>
<evidence type="ECO:0000313" key="2">
    <source>
        <dbReference type="EMBL" id="WMT81224.1"/>
    </source>
</evidence>
<sequence length="501" mass="58749">MSNLLKEEEKDITVSNLIDTSRIDKSKINFVEAGTGTGKTFWALKTLPSQLKNIRPEQVLFVTSRSITKYQQLIDEEYKDIVRGLDNNSQLGLNNYANFYNALMYKETNAIGTCYDNIERERIAHMVTYNFFKFMLEDNISILNKFRLIVLDEFHSMLTDTFNKEAQYVYDIMIMLLDKNKEMQREIFGLKKHEDLIIVGMSATTDDFKYDRQLKKLINNLLDTPYYKYKIIESISLITSELYLDDVIKKSKGKTLFMSASAKDSVKFANKYHKARAIVSRTNKDNLRTDDMDKLEDYICKYKKLPDEVDILIGTSCIREGFEFTINNNIENIIVESSDPVAIKQFIGRYRGNIKNLYILNSRALNGIINSKDKNKKPTYAQRQHYYEFRELVNKESFTWFTHFTNIVQKKDNESLYKRIDKKDNDSFIEYIKDNWLNVLIYTDEQKNEIISHAHSLGIRGKDRNELTFNYLTNIIVNSGINVNKTKPRINGKRPRAIEFI</sequence>
<dbReference type="InterPro" id="IPR006935">
    <property type="entry name" value="Helicase/UvrB_N"/>
</dbReference>
<keyword evidence="3" id="KW-1185">Reference proteome</keyword>
<dbReference type="SUPFAM" id="SSF52540">
    <property type="entry name" value="P-loop containing nucleoside triphosphate hydrolases"/>
    <property type="match status" value="1"/>
</dbReference>
<gene>
    <name evidence="2" type="ORF">TEMA_15580</name>
</gene>
<dbReference type="RefSeq" id="WP_228103402.1">
    <property type="nucleotide sequence ID" value="NZ_CP101637.1"/>
</dbReference>
<dbReference type="Proteomes" id="UP001235030">
    <property type="component" value="Chromosome"/>
</dbReference>